<keyword evidence="1" id="KW-0472">Membrane</keyword>
<comment type="caution">
    <text evidence="2">The sequence shown here is derived from an EMBL/GenBank/DDBJ whole genome shotgun (WGS) entry which is preliminary data.</text>
</comment>
<feature type="transmembrane region" description="Helical" evidence="1">
    <location>
        <begin position="54"/>
        <end position="73"/>
    </location>
</feature>
<keyword evidence="1" id="KW-1133">Transmembrane helix</keyword>
<feature type="transmembrane region" description="Helical" evidence="1">
    <location>
        <begin position="26"/>
        <end position="48"/>
    </location>
</feature>
<dbReference type="OrthoDB" id="894116at2"/>
<dbReference type="Proteomes" id="UP000297472">
    <property type="component" value="Unassembled WGS sequence"/>
</dbReference>
<evidence type="ECO:0000313" key="3">
    <source>
        <dbReference type="Proteomes" id="UP000297472"/>
    </source>
</evidence>
<reference evidence="2 3" key="1">
    <citation type="submission" date="2019-03" db="EMBL/GenBank/DDBJ databases">
        <title>Genomics of glacier-inhabiting Cryobacterium strains.</title>
        <authorList>
            <person name="Liu Q."/>
            <person name="Xin Y.-H."/>
        </authorList>
    </citation>
    <scope>NUCLEOTIDE SEQUENCE [LARGE SCALE GENOMIC DNA]</scope>
    <source>
        <strain evidence="2 3">TMT1-51</strain>
    </source>
</reference>
<protein>
    <submittedName>
        <fullName evidence="2">Uncharacterized protein</fullName>
    </submittedName>
</protein>
<dbReference type="RefSeq" id="WP_134424901.1">
    <property type="nucleotide sequence ID" value="NZ_SOHA01000034.1"/>
</dbReference>
<gene>
    <name evidence="2" type="ORF">E3T49_10680</name>
</gene>
<evidence type="ECO:0000313" key="2">
    <source>
        <dbReference type="EMBL" id="TFD28953.1"/>
    </source>
</evidence>
<organism evidence="2 3">
    <name type="scientific">Cryobacterium cryoconiti</name>
    <dbReference type="NCBI Taxonomy" id="1259239"/>
    <lineage>
        <taxon>Bacteria</taxon>
        <taxon>Bacillati</taxon>
        <taxon>Actinomycetota</taxon>
        <taxon>Actinomycetes</taxon>
        <taxon>Micrococcales</taxon>
        <taxon>Microbacteriaceae</taxon>
        <taxon>Cryobacterium</taxon>
    </lineage>
</organism>
<accession>A0A4Y8JSI4</accession>
<dbReference type="EMBL" id="SOHA01000034">
    <property type="protein sequence ID" value="TFD28953.1"/>
    <property type="molecule type" value="Genomic_DNA"/>
</dbReference>
<keyword evidence="1" id="KW-0812">Transmembrane</keyword>
<dbReference type="AlphaFoldDB" id="A0A4Y8JSI4"/>
<sequence length="121" mass="13311">MIAAALLEFLGLLWLVLGTKTFRRRILAVGIVSVVVVVAGMAFGKYGATGGLPWWVYYPIPALVTVFVPPLVFRLGARRTVLYLVLAVLSAPLIHVLFAFFLGWDEYMPFLPIPSLASLFS</sequence>
<feature type="transmembrane region" description="Helical" evidence="1">
    <location>
        <begin position="80"/>
        <end position="104"/>
    </location>
</feature>
<keyword evidence="3" id="KW-1185">Reference proteome</keyword>
<name>A0A4Y8JSI4_9MICO</name>
<evidence type="ECO:0000256" key="1">
    <source>
        <dbReference type="SAM" id="Phobius"/>
    </source>
</evidence>
<proteinExistence type="predicted"/>